<feature type="region of interest" description="Disordered" evidence="1">
    <location>
        <begin position="1"/>
        <end position="66"/>
    </location>
</feature>
<feature type="compositionally biased region" description="Low complexity" evidence="1">
    <location>
        <begin position="7"/>
        <end position="27"/>
    </location>
</feature>
<organism evidence="2 3">
    <name type="scientific">Mycobacterium mantenii</name>
    <dbReference type="NCBI Taxonomy" id="560555"/>
    <lineage>
        <taxon>Bacteria</taxon>
        <taxon>Bacillati</taxon>
        <taxon>Actinomycetota</taxon>
        <taxon>Actinomycetes</taxon>
        <taxon>Mycobacteriales</taxon>
        <taxon>Mycobacteriaceae</taxon>
        <taxon>Mycobacterium</taxon>
        <taxon>Mycobacterium avium complex (MAC)</taxon>
    </lineage>
</organism>
<dbReference type="Proteomes" id="UP000465812">
    <property type="component" value="Chromosome"/>
</dbReference>
<proteinExistence type="predicted"/>
<evidence type="ECO:0000313" key="3">
    <source>
        <dbReference type="Proteomes" id="UP000465812"/>
    </source>
</evidence>
<dbReference type="EMBL" id="AP022590">
    <property type="protein sequence ID" value="BBY41622.1"/>
    <property type="molecule type" value="Genomic_DNA"/>
</dbReference>
<evidence type="ECO:0000313" key="2">
    <source>
        <dbReference type="EMBL" id="BBY41622.1"/>
    </source>
</evidence>
<evidence type="ECO:0000256" key="1">
    <source>
        <dbReference type="SAM" id="MobiDB-lite"/>
    </source>
</evidence>
<name>A0ABM7K1A8_MYCNT</name>
<accession>A0ABM7K1A8</accession>
<sequence length="66" mass="6548">MAGGFEGTAPPAGGAAAAPAGSTSGSALVEGAVGSDMTRHMATSTARRMTTAIGLTHDNVRTRRFE</sequence>
<gene>
    <name evidence="2" type="ORF">MMAN_57560</name>
</gene>
<keyword evidence="3" id="KW-1185">Reference proteome</keyword>
<feature type="compositionally biased region" description="Low complexity" evidence="1">
    <location>
        <begin position="40"/>
        <end position="52"/>
    </location>
</feature>
<protein>
    <submittedName>
        <fullName evidence="2">Uncharacterized protein</fullName>
    </submittedName>
</protein>
<reference evidence="2 3" key="1">
    <citation type="journal article" date="2019" name="Emerg. Microbes Infect.">
        <title>Comprehensive subspecies identification of 175 nontuberculous mycobacteria species based on 7547 genomic profiles.</title>
        <authorList>
            <person name="Matsumoto Y."/>
            <person name="Kinjo T."/>
            <person name="Motooka D."/>
            <person name="Nabeya D."/>
            <person name="Jung N."/>
            <person name="Uechi K."/>
            <person name="Horii T."/>
            <person name="Iida T."/>
            <person name="Fujita J."/>
            <person name="Nakamura S."/>
        </authorList>
    </citation>
    <scope>NUCLEOTIDE SEQUENCE [LARGE SCALE GENOMIC DNA]</scope>
    <source>
        <strain evidence="2 3">JCM 18113</strain>
    </source>
</reference>